<dbReference type="PANTHER" id="PTHR43065:SF42">
    <property type="entry name" value="TWO-COMPONENT SENSOR PPRA"/>
    <property type="match status" value="1"/>
</dbReference>
<dbReference type="SUPFAM" id="SSF47384">
    <property type="entry name" value="Homodimeric domain of signal transducing histidine kinase"/>
    <property type="match status" value="1"/>
</dbReference>
<feature type="domain" description="Histidine kinase" evidence="11">
    <location>
        <begin position="396"/>
        <end position="619"/>
    </location>
</feature>
<evidence type="ECO:0000259" key="11">
    <source>
        <dbReference type="PROSITE" id="PS50109"/>
    </source>
</evidence>
<evidence type="ECO:0000256" key="5">
    <source>
        <dbReference type="ARBA" id="ARBA00022741"/>
    </source>
</evidence>
<dbReference type="Pfam" id="PF00512">
    <property type="entry name" value="HisKA"/>
    <property type="match status" value="1"/>
</dbReference>
<evidence type="ECO:0000259" key="12">
    <source>
        <dbReference type="PROSITE" id="PS50110"/>
    </source>
</evidence>
<dbReference type="GO" id="GO:0000155">
    <property type="term" value="F:phosphorelay sensor kinase activity"/>
    <property type="evidence" value="ECO:0007669"/>
    <property type="project" value="InterPro"/>
</dbReference>
<evidence type="ECO:0000256" key="1">
    <source>
        <dbReference type="ARBA" id="ARBA00000085"/>
    </source>
</evidence>
<keyword evidence="4" id="KW-0808">Transferase</keyword>
<dbReference type="PROSITE" id="PS50110">
    <property type="entry name" value="RESPONSE_REGULATORY"/>
    <property type="match status" value="1"/>
</dbReference>
<keyword evidence="10" id="KW-1133">Transmembrane helix</keyword>
<dbReference type="Gene3D" id="3.30.565.10">
    <property type="entry name" value="Histidine kinase-like ATPase, C-terminal domain"/>
    <property type="match status" value="1"/>
</dbReference>
<comment type="catalytic activity">
    <reaction evidence="1">
        <text>ATP + protein L-histidine = ADP + protein N-phospho-L-histidine.</text>
        <dbReference type="EC" id="2.7.13.3"/>
    </reaction>
</comment>
<feature type="modified residue" description="4-aspartylphosphate" evidence="9">
    <location>
        <position position="696"/>
    </location>
</feature>
<reference evidence="14" key="1">
    <citation type="submission" date="2017-01" db="EMBL/GenBank/DDBJ databases">
        <authorList>
            <person name="Varghese N."/>
            <person name="Submissions S."/>
        </authorList>
    </citation>
    <scope>NUCLEOTIDE SEQUENCE [LARGE SCALE GENOMIC DNA]</scope>
    <source>
        <strain evidence="14">DSM 18714</strain>
    </source>
</reference>
<dbReference type="Proteomes" id="UP000186098">
    <property type="component" value="Unassembled WGS sequence"/>
</dbReference>
<evidence type="ECO:0000256" key="2">
    <source>
        <dbReference type="ARBA" id="ARBA00012438"/>
    </source>
</evidence>
<dbReference type="EC" id="2.7.13.3" evidence="2"/>
<dbReference type="InterPro" id="IPR011006">
    <property type="entry name" value="CheY-like_superfamily"/>
</dbReference>
<evidence type="ECO:0000256" key="10">
    <source>
        <dbReference type="SAM" id="Phobius"/>
    </source>
</evidence>
<dbReference type="InterPro" id="IPR005467">
    <property type="entry name" value="His_kinase_dom"/>
</dbReference>
<dbReference type="PRINTS" id="PR00344">
    <property type="entry name" value="BCTRLSENSOR"/>
</dbReference>
<dbReference type="SUPFAM" id="SSF55785">
    <property type="entry name" value="PYP-like sensor domain (PAS domain)"/>
    <property type="match status" value="2"/>
</dbReference>
<dbReference type="SMART" id="SM00448">
    <property type="entry name" value="REC"/>
    <property type="match status" value="1"/>
</dbReference>
<dbReference type="InterPro" id="IPR003594">
    <property type="entry name" value="HATPase_dom"/>
</dbReference>
<dbReference type="Pfam" id="PF00072">
    <property type="entry name" value="Response_reg"/>
    <property type="match status" value="1"/>
</dbReference>
<dbReference type="InterPro" id="IPR035965">
    <property type="entry name" value="PAS-like_dom_sf"/>
</dbReference>
<feature type="transmembrane region" description="Helical" evidence="10">
    <location>
        <begin position="39"/>
        <end position="58"/>
    </location>
</feature>
<keyword evidence="14" id="KW-1185">Reference proteome</keyword>
<evidence type="ECO:0000256" key="3">
    <source>
        <dbReference type="ARBA" id="ARBA00022553"/>
    </source>
</evidence>
<dbReference type="Gene3D" id="3.30.450.20">
    <property type="entry name" value="PAS domain"/>
    <property type="match status" value="1"/>
</dbReference>
<dbReference type="InterPro" id="IPR036097">
    <property type="entry name" value="HisK_dim/P_sf"/>
</dbReference>
<name>A0A1N7M3Y7_9RHOB</name>
<dbReference type="EMBL" id="FTOM01000005">
    <property type="protein sequence ID" value="SIS80689.1"/>
    <property type="molecule type" value="Genomic_DNA"/>
</dbReference>
<evidence type="ECO:0000256" key="7">
    <source>
        <dbReference type="ARBA" id="ARBA00022840"/>
    </source>
</evidence>
<dbReference type="Pfam" id="PF02518">
    <property type="entry name" value="HATPase_c"/>
    <property type="match status" value="1"/>
</dbReference>
<organism evidence="13 14">
    <name type="scientific">Phaeovulum vinaykumarii</name>
    <dbReference type="NCBI Taxonomy" id="407234"/>
    <lineage>
        <taxon>Bacteria</taxon>
        <taxon>Pseudomonadati</taxon>
        <taxon>Pseudomonadota</taxon>
        <taxon>Alphaproteobacteria</taxon>
        <taxon>Rhodobacterales</taxon>
        <taxon>Paracoccaceae</taxon>
        <taxon>Phaeovulum</taxon>
    </lineage>
</organism>
<dbReference type="GO" id="GO:0006355">
    <property type="term" value="P:regulation of DNA-templated transcription"/>
    <property type="evidence" value="ECO:0007669"/>
    <property type="project" value="InterPro"/>
</dbReference>
<dbReference type="InterPro" id="IPR003661">
    <property type="entry name" value="HisK_dim/P_dom"/>
</dbReference>
<proteinExistence type="predicted"/>
<dbReference type="SMART" id="SM00387">
    <property type="entry name" value="HATPase_c"/>
    <property type="match status" value="1"/>
</dbReference>
<sequence>MTGALGRIGGLAAGAPWLILAALAAFVLSWVLGDQGLKLVFLGIGATLLTTALLLLAARGIAGLVARRRDAHLADFIAHDGAPSFATDPSGRITYQNRAAEDRFGYWRGMPLARALGETLANPVAVLHRMQARAAGLGAAREDVVTRRGQVRMSVHLVGEECFLWRLEDIFERPVTAQGTDTISLPMLTVSKTDTILYMNEPLRRIVGERVRTLDRIFTDLPLRSGAEHEITTPTGTVRAVVAEIEGPSGRREIYLLPMVTGRTTAADPTSFEALPVALMRLTPEGVVMAANRAARALVGSFEAGARLGDLLEGLGRPVNDWIADAVAGRADRRPEVLRARRPDREVFLQVTLSRTVEEGRPGLVAVLSDATQLKTLEAQFVQSQKMQAIGQLAGGVAHDFNNLLTAITGHCDLLMLRHDKGDPDFADLNQISQNANRAASLVGQLLAFSRKQTLKPQIFDLRDTLSDLTHLLNRLVGEKVTLTLSHDPALRLIRADRRQLEQVIMNLVVNARDAMPGGGTIRIETENVLFSQEVRRDRVSIPPGEYVVVRVNDEGVGIPVDKLGKIFEPFYTTKRAGEGTGLGLSTAYGIVKQTGGYIFCDSVVGAGSCFTIYLPAHVGSLETETPAPAEAPAAESALQPSTAHVLLVEDEVPVRAFASRALKLRGYTVFEAENAEEALRILEDPELRIDIFVTDVIMPGLDGPSWVREARKARPEVPVVFVSGYAEDVFNDGNPPVEHSVFLPKPFSLSELTETVNKQLHA</sequence>
<gene>
    <name evidence="13" type="ORF">SAMN05421795_105147</name>
</gene>
<dbReference type="RefSeq" id="WP_235816282.1">
    <property type="nucleotide sequence ID" value="NZ_FTOM01000005.1"/>
</dbReference>
<evidence type="ECO:0000313" key="13">
    <source>
        <dbReference type="EMBL" id="SIS80689.1"/>
    </source>
</evidence>
<evidence type="ECO:0000256" key="8">
    <source>
        <dbReference type="ARBA" id="ARBA00023012"/>
    </source>
</evidence>
<evidence type="ECO:0000256" key="9">
    <source>
        <dbReference type="PROSITE-ProRule" id="PRU00169"/>
    </source>
</evidence>
<dbReference type="InterPro" id="IPR013767">
    <property type="entry name" value="PAS_fold"/>
</dbReference>
<dbReference type="SUPFAM" id="SSF52172">
    <property type="entry name" value="CheY-like"/>
    <property type="match status" value="1"/>
</dbReference>
<dbReference type="Pfam" id="PF00989">
    <property type="entry name" value="PAS"/>
    <property type="match status" value="1"/>
</dbReference>
<dbReference type="Gene3D" id="3.40.50.2300">
    <property type="match status" value="1"/>
</dbReference>
<evidence type="ECO:0000313" key="14">
    <source>
        <dbReference type="Proteomes" id="UP000186098"/>
    </source>
</evidence>
<dbReference type="InterPro" id="IPR036890">
    <property type="entry name" value="HATPase_C_sf"/>
</dbReference>
<keyword evidence="6 13" id="KW-0418">Kinase</keyword>
<keyword evidence="10" id="KW-0472">Membrane</keyword>
<feature type="domain" description="Response regulatory" evidence="12">
    <location>
        <begin position="645"/>
        <end position="761"/>
    </location>
</feature>
<dbReference type="Gene3D" id="1.10.287.130">
    <property type="match status" value="1"/>
</dbReference>
<keyword evidence="5" id="KW-0547">Nucleotide-binding</keyword>
<dbReference type="FunFam" id="1.10.287.130:FF:000037">
    <property type="entry name" value="Hybrid sensor histidine kinase/response regulator"/>
    <property type="match status" value="1"/>
</dbReference>
<dbReference type="InterPro" id="IPR004358">
    <property type="entry name" value="Sig_transdc_His_kin-like_C"/>
</dbReference>
<protein>
    <recommendedName>
        <fullName evidence="2">histidine kinase</fullName>
        <ecNumber evidence="2">2.7.13.3</ecNumber>
    </recommendedName>
</protein>
<dbReference type="STRING" id="407234.SAMN05421795_105147"/>
<dbReference type="SMART" id="SM00388">
    <property type="entry name" value="HisKA"/>
    <property type="match status" value="1"/>
</dbReference>
<dbReference type="PROSITE" id="PS50109">
    <property type="entry name" value="HIS_KIN"/>
    <property type="match status" value="1"/>
</dbReference>
<keyword evidence="8" id="KW-0902">Two-component regulatory system</keyword>
<keyword evidence="7" id="KW-0067">ATP-binding</keyword>
<evidence type="ECO:0000256" key="4">
    <source>
        <dbReference type="ARBA" id="ARBA00022679"/>
    </source>
</evidence>
<keyword evidence="3 9" id="KW-0597">Phosphoprotein</keyword>
<feature type="transmembrane region" description="Helical" evidence="10">
    <location>
        <begin position="12"/>
        <end position="33"/>
    </location>
</feature>
<keyword evidence="10" id="KW-0812">Transmembrane</keyword>
<dbReference type="PANTHER" id="PTHR43065">
    <property type="entry name" value="SENSOR HISTIDINE KINASE"/>
    <property type="match status" value="1"/>
</dbReference>
<dbReference type="SUPFAM" id="SSF55874">
    <property type="entry name" value="ATPase domain of HSP90 chaperone/DNA topoisomerase II/histidine kinase"/>
    <property type="match status" value="1"/>
</dbReference>
<dbReference type="GO" id="GO:0005524">
    <property type="term" value="F:ATP binding"/>
    <property type="evidence" value="ECO:0007669"/>
    <property type="project" value="UniProtKB-KW"/>
</dbReference>
<accession>A0A1N7M3Y7</accession>
<dbReference type="InterPro" id="IPR001789">
    <property type="entry name" value="Sig_transdc_resp-reg_receiver"/>
</dbReference>
<evidence type="ECO:0000256" key="6">
    <source>
        <dbReference type="ARBA" id="ARBA00022777"/>
    </source>
</evidence>
<dbReference type="AlphaFoldDB" id="A0A1N7M3Y7"/>
<dbReference type="CDD" id="cd00082">
    <property type="entry name" value="HisKA"/>
    <property type="match status" value="1"/>
</dbReference>